<feature type="compositionally biased region" description="Polar residues" evidence="3">
    <location>
        <begin position="461"/>
        <end position="470"/>
    </location>
</feature>
<dbReference type="GO" id="GO:0006897">
    <property type="term" value="P:endocytosis"/>
    <property type="evidence" value="ECO:0007669"/>
    <property type="project" value="TreeGrafter"/>
</dbReference>
<dbReference type="Pfam" id="PF02212">
    <property type="entry name" value="GED"/>
    <property type="match status" value="1"/>
</dbReference>
<dbReference type="GO" id="GO:0005525">
    <property type="term" value="F:GTP binding"/>
    <property type="evidence" value="ECO:0007669"/>
    <property type="project" value="InterPro"/>
</dbReference>
<keyword evidence="1" id="KW-0547">Nucleotide-binding</keyword>
<feature type="domain" description="Dynamin-type G" evidence="5">
    <location>
        <begin position="63"/>
        <end position="368"/>
    </location>
</feature>
<feature type="region of interest" description="Disordered" evidence="3">
    <location>
        <begin position="437"/>
        <end position="470"/>
    </location>
</feature>
<dbReference type="PROSITE" id="PS51718">
    <property type="entry name" value="G_DYNAMIN_2"/>
    <property type="match status" value="1"/>
</dbReference>
<sequence>MFSKSIWQQEIEPVERSPSNSTYHSSIEETEGNLGALPGIYAERASKLVQLVNQLRDVGAQVDLDLPTIVVCGNQSVGKSSIIEAICGISLPRGEGTCTRCVIEIRLTAKEVDWNCVVKLRKEYDANGMELSNIQETVFATLTSPNGLDDTILQAQKALLNPSVPISEIKKADPKLDRDDNELMFSQNVVCVEITGAKVDLTLIDLPGIIQSVGPKQEKRMIGLVNDLVNFYIAKQRSIILAVITCKDEIENQAIVHMAREVDPEGSRTIGVLTKPDTIEVGTHERWLQMLLGNSYPLKLGYFMVKLPSKVQMVKVQNPEDMFRLENEFFSTTAPWSSLKSRSDRFGIPDLRNELSRLLSVLIESSLPEMEHSTEVELQKVNQILDSLPPPIGEDGKIELLQTVRHFSTLVSYHINAQQNLKFETFRDLVMNGKPALVTDKSPQSSTNGSPSFWKRGDITPPSQKSSVSGRSFEVTIEDLRTIVNGQKGRELEGYSSYGAFEHMVKKFQQDWKQYATTLLINISSELSGLLTKLSEEVFGRFANLKGQIRFIVQLFQSDLQRITLEHLSHTLSMESRLPFTVNSSRFLKLKQIEMDNLLATLPEPALPTAQYPGTNRSESIKRALAALSEIGVKNLNAQTLISRVTTPFPSSDTVLYDLMASTNSYFEISSSRLIDHICQQIDYHFLSNFAELLEKELVHSLGILDKTNGEIAGLLKEDAGITEKRIVNQDKRERLENVRKSLHEFGYVF</sequence>
<dbReference type="PROSITE" id="PS51388">
    <property type="entry name" value="GED"/>
    <property type="match status" value="1"/>
</dbReference>
<dbReference type="InterPro" id="IPR000375">
    <property type="entry name" value="Dynamin_stalk"/>
</dbReference>
<dbReference type="GO" id="GO:0005739">
    <property type="term" value="C:mitochondrion"/>
    <property type="evidence" value="ECO:0007669"/>
    <property type="project" value="TreeGrafter"/>
</dbReference>
<feature type="region of interest" description="Disordered" evidence="3">
    <location>
        <begin position="1"/>
        <end position="27"/>
    </location>
</feature>
<evidence type="ECO:0000256" key="2">
    <source>
        <dbReference type="ARBA" id="ARBA00023134"/>
    </source>
</evidence>
<dbReference type="Pfam" id="PF00350">
    <property type="entry name" value="Dynamin_N"/>
    <property type="match status" value="1"/>
</dbReference>
<dbReference type="GO" id="GO:0016559">
    <property type="term" value="P:peroxisome fission"/>
    <property type="evidence" value="ECO:0007669"/>
    <property type="project" value="TreeGrafter"/>
</dbReference>
<dbReference type="InterPro" id="IPR001401">
    <property type="entry name" value="Dynamin_GTPase"/>
</dbReference>
<dbReference type="AlphaFoldDB" id="A0AAD5UCY2"/>
<dbReference type="SUPFAM" id="SSF52540">
    <property type="entry name" value="P-loop containing nucleoside triphosphate hydrolases"/>
    <property type="match status" value="1"/>
</dbReference>
<dbReference type="PANTHER" id="PTHR11566">
    <property type="entry name" value="DYNAMIN"/>
    <property type="match status" value="1"/>
</dbReference>
<evidence type="ECO:0000256" key="3">
    <source>
        <dbReference type="SAM" id="MobiDB-lite"/>
    </source>
</evidence>
<dbReference type="InterPro" id="IPR020850">
    <property type="entry name" value="GED_dom"/>
</dbReference>
<evidence type="ECO:0000259" key="5">
    <source>
        <dbReference type="PROSITE" id="PS51718"/>
    </source>
</evidence>
<dbReference type="InterPro" id="IPR022812">
    <property type="entry name" value="Dynamin"/>
</dbReference>
<dbReference type="PRINTS" id="PR00195">
    <property type="entry name" value="DYNAMIN"/>
</dbReference>
<evidence type="ECO:0000256" key="1">
    <source>
        <dbReference type="ARBA" id="ARBA00022741"/>
    </source>
</evidence>
<dbReference type="GO" id="GO:0016020">
    <property type="term" value="C:membrane"/>
    <property type="evidence" value="ECO:0007669"/>
    <property type="project" value="TreeGrafter"/>
</dbReference>
<dbReference type="InterPro" id="IPR045063">
    <property type="entry name" value="Dynamin_N"/>
</dbReference>
<organism evidence="6 7">
    <name type="scientific">Boothiomyces macroporosus</name>
    <dbReference type="NCBI Taxonomy" id="261099"/>
    <lineage>
        <taxon>Eukaryota</taxon>
        <taxon>Fungi</taxon>
        <taxon>Fungi incertae sedis</taxon>
        <taxon>Chytridiomycota</taxon>
        <taxon>Chytridiomycota incertae sedis</taxon>
        <taxon>Chytridiomycetes</taxon>
        <taxon>Rhizophydiales</taxon>
        <taxon>Terramycetaceae</taxon>
        <taxon>Boothiomyces</taxon>
    </lineage>
</organism>
<accession>A0AAD5UCY2</accession>
<evidence type="ECO:0000313" key="6">
    <source>
        <dbReference type="EMBL" id="KAJ3251282.1"/>
    </source>
</evidence>
<dbReference type="InterPro" id="IPR030381">
    <property type="entry name" value="G_DYNAMIN_dom"/>
</dbReference>
<dbReference type="GO" id="GO:0048312">
    <property type="term" value="P:intracellular distribution of mitochondria"/>
    <property type="evidence" value="ECO:0007669"/>
    <property type="project" value="TreeGrafter"/>
</dbReference>
<feature type="domain" description="GED" evidence="4">
    <location>
        <begin position="656"/>
        <end position="750"/>
    </location>
</feature>
<dbReference type="GO" id="GO:0003924">
    <property type="term" value="F:GTPase activity"/>
    <property type="evidence" value="ECO:0007669"/>
    <property type="project" value="InterPro"/>
</dbReference>
<feature type="compositionally biased region" description="Polar residues" evidence="3">
    <location>
        <begin position="441"/>
        <end position="451"/>
    </location>
</feature>
<keyword evidence="7" id="KW-1185">Reference proteome</keyword>
<comment type="caution">
    <text evidence="6">The sequence shown here is derived from an EMBL/GenBank/DDBJ whole genome shotgun (WGS) entry which is preliminary data.</text>
</comment>
<dbReference type="SMART" id="SM00053">
    <property type="entry name" value="DYNc"/>
    <property type="match status" value="1"/>
</dbReference>
<reference evidence="6" key="1">
    <citation type="submission" date="2020-05" db="EMBL/GenBank/DDBJ databases">
        <title>Phylogenomic resolution of chytrid fungi.</title>
        <authorList>
            <person name="Stajich J.E."/>
            <person name="Amses K."/>
            <person name="Simmons R."/>
            <person name="Seto K."/>
            <person name="Myers J."/>
            <person name="Bonds A."/>
            <person name="Quandt C.A."/>
            <person name="Barry K."/>
            <person name="Liu P."/>
            <person name="Grigoriev I."/>
            <person name="Longcore J.E."/>
            <person name="James T.Y."/>
        </authorList>
    </citation>
    <scope>NUCLEOTIDE SEQUENCE</scope>
    <source>
        <strain evidence="6">PLAUS21</strain>
    </source>
</reference>
<keyword evidence="2" id="KW-0342">GTP-binding</keyword>
<evidence type="ECO:0000259" key="4">
    <source>
        <dbReference type="PROSITE" id="PS51388"/>
    </source>
</evidence>
<dbReference type="Pfam" id="PF01031">
    <property type="entry name" value="Dynamin_M"/>
    <property type="match status" value="2"/>
</dbReference>
<dbReference type="Gene3D" id="3.40.50.300">
    <property type="entry name" value="P-loop containing nucleotide triphosphate hydrolases"/>
    <property type="match status" value="1"/>
</dbReference>
<proteinExistence type="predicted"/>
<evidence type="ECO:0000313" key="7">
    <source>
        <dbReference type="Proteomes" id="UP001210925"/>
    </source>
</evidence>
<dbReference type="Gene3D" id="1.20.120.1240">
    <property type="entry name" value="Dynamin, middle domain"/>
    <property type="match status" value="1"/>
</dbReference>
<dbReference type="GO" id="GO:0008017">
    <property type="term" value="F:microtubule binding"/>
    <property type="evidence" value="ECO:0007669"/>
    <property type="project" value="TreeGrafter"/>
</dbReference>
<dbReference type="GO" id="GO:0000266">
    <property type="term" value="P:mitochondrial fission"/>
    <property type="evidence" value="ECO:0007669"/>
    <property type="project" value="TreeGrafter"/>
</dbReference>
<protein>
    <recommendedName>
        <fullName evidence="8">P-loop containing nucleoside triphosphate hydrolase protein</fullName>
    </recommendedName>
</protein>
<dbReference type="CDD" id="cd08771">
    <property type="entry name" value="DLP_1"/>
    <property type="match status" value="1"/>
</dbReference>
<evidence type="ECO:0008006" key="8">
    <source>
        <dbReference type="Google" id="ProtNLM"/>
    </source>
</evidence>
<dbReference type="GO" id="GO:0005874">
    <property type="term" value="C:microtubule"/>
    <property type="evidence" value="ECO:0007669"/>
    <property type="project" value="TreeGrafter"/>
</dbReference>
<dbReference type="Proteomes" id="UP001210925">
    <property type="component" value="Unassembled WGS sequence"/>
</dbReference>
<dbReference type="InterPro" id="IPR003130">
    <property type="entry name" value="GED"/>
</dbReference>
<dbReference type="EMBL" id="JADGKB010000190">
    <property type="protein sequence ID" value="KAJ3251282.1"/>
    <property type="molecule type" value="Genomic_DNA"/>
</dbReference>
<gene>
    <name evidence="6" type="ORF">HK103_002552</name>
</gene>
<name>A0AAD5UCY2_9FUNG</name>
<dbReference type="PANTHER" id="PTHR11566:SF21">
    <property type="entry name" value="DYNAMIN RELATED PROTEIN 1, ISOFORM A"/>
    <property type="match status" value="1"/>
</dbReference>
<dbReference type="InterPro" id="IPR027417">
    <property type="entry name" value="P-loop_NTPase"/>
</dbReference>